<dbReference type="SUPFAM" id="SSF54236">
    <property type="entry name" value="Ubiquitin-like"/>
    <property type="match status" value="1"/>
</dbReference>
<keyword evidence="2" id="KW-1133">Transmembrane helix</keyword>
<dbReference type="InterPro" id="IPR029071">
    <property type="entry name" value="Ubiquitin-like_domsf"/>
</dbReference>
<proteinExistence type="predicted"/>
<evidence type="ECO:0000256" key="1">
    <source>
        <dbReference type="SAM" id="MobiDB-lite"/>
    </source>
</evidence>
<evidence type="ECO:0000256" key="2">
    <source>
        <dbReference type="SAM" id="Phobius"/>
    </source>
</evidence>
<gene>
    <name evidence="4" type="ORF">CEUSTIGMA_g5601.t1</name>
</gene>
<comment type="caution">
    <text evidence="4">The sequence shown here is derived from an EMBL/GenBank/DDBJ whole genome shotgun (WGS) entry which is preliminary data.</text>
</comment>
<reference evidence="4 5" key="1">
    <citation type="submission" date="2017-08" db="EMBL/GenBank/DDBJ databases">
        <title>Acidophilic green algal genome provides insights into adaptation to an acidic environment.</title>
        <authorList>
            <person name="Hirooka S."/>
            <person name="Hirose Y."/>
            <person name="Kanesaki Y."/>
            <person name="Higuchi S."/>
            <person name="Fujiwara T."/>
            <person name="Onuma R."/>
            <person name="Era A."/>
            <person name="Ohbayashi R."/>
            <person name="Uzuka A."/>
            <person name="Nozaki H."/>
            <person name="Yoshikawa H."/>
            <person name="Miyagishima S.Y."/>
        </authorList>
    </citation>
    <scope>NUCLEOTIDE SEQUENCE [LARGE SCALE GENOMIC DNA]</scope>
    <source>
        <strain evidence="4 5">NIES-2499</strain>
    </source>
</reference>
<sequence>MVLFKVKFLDNSPDLEIDLLPSQTCRYLMAEIRQIRSTSTESKLLRLVCSGKQLHADEVLEEAVGKVLHCIITDIPAGTSAAAGIRDRSQSGQHHSHVQPDHQRGVLHPAARSSPLPPDLLDQVGPWNVMAGALGFLLGGMAVFIYFNPQTVDPVMVLKAAVLTGCTVVLYIAHGYLLGNPGAARTASVNSDTM</sequence>
<dbReference type="EMBL" id="BEGY01000030">
    <property type="protein sequence ID" value="GAX78159.1"/>
    <property type="molecule type" value="Genomic_DNA"/>
</dbReference>
<evidence type="ECO:0000259" key="3">
    <source>
        <dbReference type="Pfam" id="PF10302"/>
    </source>
</evidence>
<feature type="region of interest" description="Disordered" evidence="1">
    <location>
        <begin position="83"/>
        <end position="112"/>
    </location>
</feature>
<organism evidence="4 5">
    <name type="scientific">Chlamydomonas eustigma</name>
    <dbReference type="NCBI Taxonomy" id="1157962"/>
    <lineage>
        <taxon>Eukaryota</taxon>
        <taxon>Viridiplantae</taxon>
        <taxon>Chlorophyta</taxon>
        <taxon>core chlorophytes</taxon>
        <taxon>Chlorophyceae</taxon>
        <taxon>CS clade</taxon>
        <taxon>Chlamydomonadales</taxon>
        <taxon>Chlamydomonadaceae</taxon>
        <taxon>Chlamydomonas</taxon>
    </lineage>
</organism>
<name>A0A250X5G3_9CHLO</name>
<dbReference type="Pfam" id="PF10302">
    <property type="entry name" value="Dsc3_N"/>
    <property type="match status" value="1"/>
</dbReference>
<feature type="domain" description="DSC E3 ubiquitin ligase complex subunit 3 ubiquitin-like" evidence="3">
    <location>
        <begin position="5"/>
        <end position="81"/>
    </location>
</feature>
<keyword evidence="2" id="KW-0472">Membrane</keyword>
<feature type="transmembrane region" description="Helical" evidence="2">
    <location>
        <begin position="160"/>
        <end position="179"/>
    </location>
</feature>
<dbReference type="InterPro" id="IPR019413">
    <property type="entry name" value="Dsc3_ub-like_dom"/>
</dbReference>
<accession>A0A250X5G3</accession>
<keyword evidence="5" id="KW-1185">Reference proteome</keyword>
<evidence type="ECO:0000313" key="4">
    <source>
        <dbReference type="EMBL" id="GAX78159.1"/>
    </source>
</evidence>
<dbReference type="Proteomes" id="UP000232323">
    <property type="component" value="Unassembled WGS sequence"/>
</dbReference>
<keyword evidence="2" id="KW-0812">Transmembrane</keyword>
<evidence type="ECO:0000313" key="5">
    <source>
        <dbReference type="Proteomes" id="UP000232323"/>
    </source>
</evidence>
<protein>
    <recommendedName>
        <fullName evidence="3">DSC E3 ubiquitin ligase complex subunit 3 ubiquitin-like domain-containing protein</fullName>
    </recommendedName>
</protein>
<dbReference type="AlphaFoldDB" id="A0A250X5G3"/>
<feature type="transmembrane region" description="Helical" evidence="2">
    <location>
        <begin position="127"/>
        <end position="148"/>
    </location>
</feature>